<dbReference type="Proteomes" id="UP000216020">
    <property type="component" value="Unassembled WGS sequence"/>
</dbReference>
<feature type="domain" description="FAD-binding" evidence="4">
    <location>
        <begin position="13"/>
        <end position="362"/>
    </location>
</feature>
<dbReference type="InterPro" id="IPR050641">
    <property type="entry name" value="RIFMO-like"/>
</dbReference>
<keyword evidence="3" id="KW-0274">FAD</keyword>
<name>A0A261SJQ5_9BORD</name>
<dbReference type="EMBL" id="NEVM01000001">
    <property type="protein sequence ID" value="OZI37172.1"/>
    <property type="molecule type" value="Genomic_DNA"/>
</dbReference>
<dbReference type="SUPFAM" id="SSF51905">
    <property type="entry name" value="FAD/NAD(P)-binding domain"/>
    <property type="match status" value="1"/>
</dbReference>
<dbReference type="GO" id="GO:0016709">
    <property type="term" value="F:oxidoreductase activity, acting on paired donors, with incorporation or reduction of molecular oxygen, NAD(P)H as one donor, and incorporation of one atom of oxygen"/>
    <property type="evidence" value="ECO:0007669"/>
    <property type="project" value="UniProtKB-ARBA"/>
</dbReference>
<evidence type="ECO:0000256" key="1">
    <source>
        <dbReference type="ARBA" id="ARBA00001974"/>
    </source>
</evidence>
<gene>
    <name evidence="5" type="ORF">CAL29_01705</name>
</gene>
<comment type="cofactor">
    <cofactor evidence="1">
        <name>FAD</name>
        <dbReference type="ChEBI" id="CHEBI:57692"/>
    </cofactor>
</comment>
<dbReference type="Gene3D" id="3.40.30.120">
    <property type="match status" value="1"/>
</dbReference>
<dbReference type="RefSeq" id="WP_094851279.1">
    <property type="nucleotide sequence ID" value="NZ_NEVM01000001.1"/>
</dbReference>
<keyword evidence="2" id="KW-0285">Flavoprotein</keyword>
<accession>A0A261SJQ5</accession>
<dbReference type="GO" id="GO:0071949">
    <property type="term" value="F:FAD binding"/>
    <property type="evidence" value="ECO:0007669"/>
    <property type="project" value="InterPro"/>
</dbReference>
<comment type="caution">
    <text evidence="5">The sequence shown here is derived from an EMBL/GenBank/DDBJ whole genome shotgun (WGS) entry which is preliminary data.</text>
</comment>
<proteinExistence type="predicted"/>
<dbReference type="PRINTS" id="PR00420">
    <property type="entry name" value="RNGMNOXGNASE"/>
</dbReference>
<evidence type="ECO:0000256" key="3">
    <source>
        <dbReference type="ARBA" id="ARBA00022827"/>
    </source>
</evidence>
<dbReference type="OrthoDB" id="3443359at2"/>
<dbReference type="Pfam" id="PF01494">
    <property type="entry name" value="FAD_binding_3"/>
    <property type="match status" value="1"/>
</dbReference>
<dbReference type="InterPro" id="IPR036188">
    <property type="entry name" value="FAD/NAD-bd_sf"/>
</dbReference>
<dbReference type="Gene3D" id="3.50.50.60">
    <property type="entry name" value="FAD/NAD(P)-binding domain"/>
    <property type="match status" value="1"/>
</dbReference>
<reference evidence="6" key="1">
    <citation type="submission" date="2017-05" db="EMBL/GenBank/DDBJ databases">
        <title>Complete and WGS of Bordetella genogroups.</title>
        <authorList>
            <person name="Spilker T."/>
            <person name="Lipuma J."/>
        </authorList>
    </citation>
    <scope>NUCLEOTIDE SEQUENCE [LARGE SCALE GENOMIC DNA]</scope>
    <source>
        <strain evidence="6">AU16122</strain>
    </source>
</reference>
<dbReference type="Pfam" id="PF21274">
    <property type="entry name" value="Rng_hyd_C"/>
    <property type="match status" value="1"/>
</dbReference>
<keyword evidence="6" id="KW-1185">Reference proteome</keyword>
<protein>
    <recommendedName>
        <fullName evidence="4">FAD-binding domain-containing protein</fullName>
    </recommendedName>
</protein>
<dbReference type="InterPro" id="IPR002938">
    <property type="entry name" value="FAD-bd"/>
</dbReference>
<dbReference type="PANTHER" id="PTHR43004:SF19">
    <property type="entry name" value="BINDING MONOOXYGENASE, PUTATIVE (JCVI)-RELATED"/>
    <property type="match status" value="1"/>
</dbReference>
<dbReference type="AlphaFoldDB" id="A0A261SJQ5"/>
<evidence type="ECO:0000259" key="4">
    <source>
        <dbReference type="Pfam" id="PF01494"/>
    </source>
</evidence>
<evidence type="ECO:0000313" key="5">
    <source>
        <dbReference type="EMBL" id="OZI37172.1"/>
    </source>
</evidence>
<evidence type="ECO:0000256" key="2">
    <source>
        <dbReference type="ARBA" id="ARBA00022630"/>
    </source>
</evidence>
<dbReference type="Gene3D" id="3.30.9.10">
    <property type="entry name" value="D-Amino Acid Oxidase, subunit A, domain 2"/>
    <property type="match status" value="1"/>
</dbReference>
<organism evidence="5 6">
    <name type="scientific">Bordetella genomosp. 10</name>
    <dbReference type="NCBI Taxonomy" id="1416804"/>
    <lineage>
        <taxon>Bacteria</taxon>
        <taxon>Pseudomonadati</taxon>
        <taxon>Pseudomonadota</taxon>
        <taxon>Betaproteobacteria</taxon>
        <taxon>Burkholderiales</taxon>
        <taxon>Alcaligenaceae</taxon>
        <taxon>Bordetella</taxon>
    </lineage>
</organism>
<dbReference type="PANTHER" id="PTHR43004">
    <property type="entry name" value="TRK SYSTEM POTASSIUM UPTAKE PROTEIN"/>
    <property type="match status" value="1"/>
</dbReference>
<sequence length="584" mass="64265">MNGDSRRNAENRFDVVVCGGGPVGLSMTYLLGRAGLRVAMFEKRPSTTTLPKGQYLHASTAEFFRQWGVWDLLADAGWETEDANGQGFYVNVANGPVAAIRAIEGTHEDYVKKWGAHSPVFPRKIPASDYEAAIRRRAESWANASLHFHTQVTDVEQLEDGVRLTVEDVPSKTMRSVVARYVVACDGAHSFIRSRLGTGQDHGPTFGNQVLVEFRAELDDTLGKDGFFHSFILNPRYAGWFGSKHPGNGLWRYSFRHDEETPPVREVLLERIRGALGMPHLPIEIIQTYRFDYSTGLLRNWREKNVLFAGDAAHWHSPWGGFGMNSGIQDANNLAWKLELVLKGKAAETLLDSYQEERKSKALITVKSATYNSLHYQAIAEAARVGEGALFAQGRISAEAQLFLSQRTIPHGDNAVLHTGYQLGTVYRSRAIVGNGETAPAPDLVEYVETTVPGVRAPHAWLSRQATGERISTIDLWGRRFVLVGHDMPDYWKAAATDVADALDIELPAIAVGANAAYRPLDSKFERLYAARLGDVVLVRPDGFVGAKLCAPDKAAAVRLLLDAMQSILGIAASAKNPEIEALA</sequence>
<evidence type="ECO:0000313" key="6">
    <source>
        <dbReference type="Proteomes" id="UP000216020"/>
    </source>
</evidence>